<organism evidence="2 3">
    <name type="scientific">Heligmosomoides polygyrus</name>
    <name type="common">Parasitic roundworm</name>
    <dbReference type="NCBI Taxonomy" id="6339"/>
    <lineage>
        <taxon>Eukaryota</taxon>
        <taxon>Metazoa</taxon>
        <taxon>Ecdysozoa</taxon>
        <taxon>Nematoda</taxon>
        <taxon>Chromadorea</taxon>
        <taxon>Rhabditida</taxon>
        <taxon>Rhabditina</taxon>
        <taxon>Rhabditomorpha</taxon>
        <taxon>Strongyloidea</taxon>
        <taxon>Heligmosomidae</taxon>
        <taxon>Heligmosomoides</taxon>
    </lineage>
</organism>
<dbReference type="EMBL" id="UZAH01034554">
    <property type="protein sequence ID" value="VDP35801.1"/>
    <property type="molecule type" value="Genomic_DNA"/>
</dbReference>
<protein>
    <submittedName>
        <fullName evidence="3">AIRS_C domain-containing protein</fullName>
    </submittedName>
</protein>
<accession>A0A183GJX1</accession>
<reference evidence="1 2" key="1">
    <citation type="submission" date="2018-11" db="EMBL/GenBank/DDBJ databases">
        <authorList>
            <consortium name="Pathogen Informatics"/>
        </authorList>
    </citation>
    <scope>NUCLEOTIDE SEQUENCE [LARGE SCALE GENOMIC DNA]</scope>
</reference>
<dbReference type="WBParaSite" id="HPBE_0002298301-mRNA-1">
    <property type="protein sequence ID" value="HPBE_0002298301-mRNA-1"/>
    <property type="gene ID" value="HPBE_0002298301"/>
</dbReference>
<evidence type="ECO:0000313" key="2">
    <source>
        <dbReference type="Proteomes" id="UP000050761"/>
    </source>
</evidence>
<reference evidence="3" key="2">
    <citation type="submission" date="2019-09" db="UniProtKB">
        <authorList>
            <consortium name="WormBaseParasite"/>
        </authorList>
    </citation>
    <scope>IDENTIFICATION</scope>
</reference>
<sequence length="57" mass="6012">MFPTFSSVNACDALIIADGGGDEMVDVVGLRYDERDGTMCMDGSGRGVWPLVGARLS</sequence>
<evidence type="ECO:0000313" key="3">
    <source>
        <dbReference type="WBParaSite" id="HPBE_0002298301-mRNA-1"/>
    </source>
</evidence>
<keyword evidence="2" id="KW-1185">Reference proteome</keyword>
<proteinExistence type="predicted"/>
<gene>
    <name evidence="1" type="ORF">HPBE_LOCUS22982</name>
</gene>
<accession>A0A3P8CUL3</accession>
<name>A0A183GJX1_HELPZ</name>
<dbReference type="Proteomes" id="UP000050761">
    <property type="component" value="Unassembled WGS sequence"/>
</dbReference>
<evidence type="ECO:0000313" key="1">
    <source>
        <dbReference type="EMBL" id="VDP35801.1"/>
    </source>
</evidence>
<dbReference type="AlphaFoldDB" id="A0A183GJX1"/>